<dbReference type="RefSeq" id="WP_155432939.1">
    <property type="nucleotide sequence ID" value="NZ_JBHLXK010000001.1"/>
</dbReference>
<keyword evidence="2" id="KW-1185">Reference proteome</keyword>
<proteinExistence type="predicted"/>
<reference evidence="1 2" key="1">
    <citation type="submission" date="2019-11" db="EMBL/GenBank/DDBJ databases">
        <title>Type strains purchased from KCTC, JCM and DSMZ.</title>
        <authorList>
            <person name="Lu H."/>
        </authorList>
    </citation>
    <scope>NUCLEOTIDE SEQUENCE [LARGE SCALE GENOMIC DNA]</scope>
    <source>
        <strain evidence="1 2">DSM 103461</strain>
    </source>
</reference>
<evidence type="ECO:0000313" key="2">
    <source>
        <dbReference type="Proteomes" id="UP000735592"/>
    </source>
</evidence>
<gene>
    <name evidence="1" type="ORF">GM655_01930</name>
</gene>
<dbReference type="EMBL" id="WNKW01000001">
    <property type="protein sequence ID" value="MTW31581.1"/>
    <property type="molecule type" value="Genomic_DNA"/>
</dbReference>
<accession>A0ABW9SJ49</accession>
<protein>
    <recommendedName>
        <fullName evidence="3">Histidine kinase</fullName>
    </recommendedName>
</protein>
<evidence type="ECO:0008006" key="3">
    <source>
        <dbReference type="Google" id="ProtNLM"/>
    </source>
</evidence>
<sequence length="263" mass="28692">MLLSPDVVLALLYAAQAQDQYALLNVLASSVLVYALCSAAMRRARQLAGRPLPLQLIQHDALIQGGQGLMLSLYGAVLQLPAGSPGRRELEQVLDEGDRWLAHSRQAVQQQRQTDSRLEQQLLELPARAGWPAQVAYRVSVQGATLALPLDVQEACLQVVQAMLESALPQGRQLEVELCFGWDQLRLRVRHDGSATTISHPLDSARLATLLPRSRHAALQVWSGASTGVELSLQFGLGASPAARPVHAAGLCWHALRRQLYPF</sequence>
<comment type="caution">
    <text evidence="1">The sequence shown here is derived from an EMBL/GenBank/DDBJ whole genome shotgun (WGS) entry which is preliminary data.</text>
</comment>
<evidence type="ECO:0000313" key="1">
    <source>
        <dbReference type="EMBL" id="MTW31581.1"/>
    </source>
</evidence>
<organism evidence="1 2">
    <name type="scientific">Pseudoduganella danionis</name>
    <dbReference type="NCBI Taxonomy" id="1890295"/>
    <lineage>
        <taxon>Bacteria</taxon>
        <taxon>Pseudomonadati</taxon>
        <taxon>Pseudomonadota</taxon>
        <taxon>Betaproteobacteria</taxon>
        <taxon>Burkholderiales</taxon>
        <taxon>Oxalobacteraceae</taxon>
        <taxon>Telluria group</taxon>
        <taxon>Pseudoduganella</taxon>
    </lineage>
</organism>
<dbReference type="Proteomes" id="UP000735592">
    <property type="component" value="Unassembled WGS sequence"/>
</dbReference>
<name>A0ABW9SJ49_9BURK</name>